<feature type="compositionally biased region" description="Basic and acidic residues" evidence="3">
    <location>
        <begin position="976"/>
        <end position="999"/>
    </location>
</feature>
<dbReference type="InterPro" id="IPR000322">
    <property type="entry name" value="Glyco_hydro_31_TIM"/>
</dbReference>
<evidence type="ECO:0000313" key="6">
    <source>
        <dbReference type="EMBL" id="RLM92995.1"/>
    </source>
</evidence>
<dbReference type="InterPro" id="IPR044112">
    <property type="entry name" value="YihQ_TIM-like"/>
</dbReference>
<dbReference type="Gene3D" id="2.60.40.1180">
    <property type="entry name" value="Golgi alpha-mannosidase II"/>
    <property type="match status" value="1"/>
</dbReference>
<comment type="similarity">
    <text evidence="1 2">Belongs to the glycosyl hydrolase 31 family.</text>
</comment>
<dbReference type="Pfam" id="PF21365">
    <property type="entry name" value="Glyco_hydro_31_3rd"/>
    <property type="match status" value="1"/>
</dbReference>
<dbReference type="GO" id="GO:0030246">
    <property type="term" value="F:carbohydrate binding"/>
    <property type="evidence" value="ECO:0007669"/>
    <property type="project" value="InterPro"/>
</dbReference>
<feature type="domain" description="Glycosyl hydrolase family 31 C-terminal" evidence="5">
    <location>
        <begin position="857"/>
        <end position="945"/>
    </location>
</feature>
<dbReference type="Proteomes" id="UP000275267">
    <property type="component" value="Unassembled WGS sequence"/>
</dbReference>
<dbReference type="InterPro" id="IPR048395">
    <property type="entry name" value="Glyco_hydro_31_C"/>
</dbReference>
<dbReference type="InterPro" id="IPR017853">
    <property type="entry name" value="GH"/>
</dbReference>
<dbReference type="GO" id="GO:0005975">
    <property type="term" value="P:carbohydrate metabolic process"/>
    <property type="evidence" value="ECO:0007669"/>
    <property type="project" value="InterPro"/>
</dbReference>
<dbReference type="GO" id="GO:0004553">
    <property type="term" value="F:hydrolase activity, hydrolyzing O-glycosyl compounds"/>
    <property type="evidence" value="ECO:0007669"/>
    <property type="project" value="InterPro"/>
</dbReference>
<dbReference type="Pfam" id="PF01055">
    <property type="entry name" value="Glyco_hydro_31_2nd"/>
    <property type="match status" value="1"/>
</dbReference>
<dbReference type="SUPFAM" id="SSF74650">
    <property type="entry name" value="Galactose mutarotase-like"/>
    <property type="match status" value="1"/>
</dbReference>
<dbReference type="NCBIfam" id="NF007746">
    <property type="entry name" value="PRK10426.1"/>
    <property type="match status" value="1"/>
</dbReference>
<name>A0A3L6R187_PANMI</name>
<feature type="compositionally biased region" description="Low complexity" evidence="3">
    <location>
        <begin position="237"/>
        <end position="249"/>
    </location>
</feature>
<keyword evidence="7" id="KW-1185">Reference proteome</keyword>
<dbReference type="InterPro" id="IPR052990">
    <property type="entry name" value="Sulfoquinovosidase_GH31"/>
</dbReference>
<feature type="compositionally biased region" description="Basic residues" evidence="3">
    <location>
        <begin position="1000"/>
        <end position="1012"/>
    </location>
</feature>
<reference evidence="7" key="1">
    <citation type="journal article" date="2019" name="Nat. Commun.">
        <title>The genome of broomcorn millet.</title>
        <authorList>
            <person name="Zou C."/>
            <person name="Miki D."/>
            <person name="Li D."/>
            <person name="Tang Q."/>
            <person name="Xiao L."/>
            <person name="Rajput S."/>
            <person name="Deng P."/>
            <person name="Jia W."/>
            <person name="Huang R."/>
            <person name="Zhang M."/>
            <person name="Sun Y."/>
            <person name="Hu J."/>
            <person name="Fu X."/>
            <person name="Schnable P.S."/>
            <person name="Li F."/>
            <person name="Zhang H."/>
            <person name="Feng B."/>
            <person name="Zhu X."/>
            <person name="Liu R."/>
            <person name="Schnable J.C."/>
            <person name="Zhu J.-K."/>
            <person name="Zhang H."/>
        </authorList>
    </citation>
    <scope>NUCLEOTIDE SEQUENCE [LARGE SCALE GENOMIC DNA]</scope>
</reference>
<dbReference type="InterPro" id="IPR011013">
    <property type="entry name" value="Gal_mutarotase_sf_dom"/>
</dbReference>
<dbReference type="CDD" id="cd14752">
    <property type="entry name" value="GH31_N"/>
    <property type="match status" value="1"/>
</dbReference>
<evidence type="ECO:0000259" key="5">
    <source>
        <dbReference type="Pfam" id="PF21365"/>
    </source>
</evidence>
<evidence type="ECO:0000256" key="2">
    <source>
        <dbReference type="RuleBase" id="RU361185"/>
    </source>
</evidence>
<feature type="region of interest" description="Disordered" evidence="3">
    <location>
        <begin position="232"/>
        <end position="292"/>
    </location>
</feature>
<evidence type="ECO:0000313" key="7">
    <source>
        <dbReference type="Proteomes" id="UP000275267"/>
    </source>
</evidence>
<dbReference type="STRING" id="4540.A0A3L6R187"/>
<dbReference type="SUPFAM" id="SSF51445">
    <property type="entry name" value="(Trans)glycosidases"/>
    <property type="match status" value="1"/>
</dbReference>
<proteinExistence type="inferred from homology"/>
<evidence type="ECO:0000256" key="1">
    <source>
        <dbReference type="ARBA" id="ARBA00007806"/>
    </source>
</evidence>
<accession>A0A3L6R187</accession>
<dbReference type="PANTHER" id="PTHR46959">
    <property type="entry name" value="SULFOQUINOVOSIDASE"/>
    <property type="match status" value="1"/>
</dbReference>
<dbReference type="SUPFAM" id="SSF51011">
    <property type="entry name" value="Glycosyl hydrolase domain"/>
    <property type="match status" value="1"/>
</dbReference>
<dbReference type="InterPro" id="IPR013780">
    <property type="entry name" value="Glyco_hydro_b"/>
</dbReference>
<feature type="region of interest" description="Disordered" evidence="3">
    <location>
        <begin position="976"/>
        <end position="1012"/>
    </location>
</feature>
<dbReference type="CDD" id="cd06594">
    <property type="entry name" value="GH31_glucosidase_YihQ"/>
    <property type="match status" value="1"/>
</dbReference>
<comment type="caution">
    <text evidence="6">The sequence shown here is derived from an EMBL/GenBank/DDBJ whole genome shotgun (WGS) entry which is preliminary data.</text>
</comment>
<organism evidence="6 7">
    <name type="scientific">Panicum miliaceum</name>
    <name type="common">Proso millet</name>
    <name type="synonym">Broomcorn millet</name>
    <dbReference type="NCBI Taxonomy" id="4540"/>
    <lineage>
        <taxon>Eukaryota</taxon>
        <taxon>Viridiplantae</taxon>
        <taxon>Streptophyta</taxon>
        <taxon>Embryophyta</taxon>
        <taxon>Tracheophyta</taxon>
        <taxon>Spermatophyta</taxon>
        <taxon>Magnoliopsida</taxon>
        <taxon>Liliopsida</taxon>
        <taxon>Poales</taxon>
        <taxon>Poaceae</taxon>
        <taxon>PACMAD clade</taxon>
        <taxon>Panicoideae</taxon>
        <taxon>Panicodae</taxon>
        <taxon>Paniceae</taxon>
        <taxon>Panicinae</taxon>
        <taxon>Panicum</taxon>
        <taxon>Panicum sect. Panicum</taxon>
    </lineage>
</organism>
<keyword evidence="2" id="KW-0378">Hydrolase</keyword>
<dbReference type="OrthoDB" id="10070917at2759"/>
<feature type="region of interest" description="Disordered" evidence="3">
    <location>
        <begin position="1"/>
        <end position="22"/>
    </location>
</feature>
<dbReference type="Gene3D" id="3.20.20.80">
    <property type="entry name" value="Glycosidases"/>
    <property type="match status" value="1"/>
</dbReference>
<keyword evidence="2" id="KW-0326">Glycosidase</keyword>
<dbReference type="Gene3D" id="2.60.40.1760">
    <property type="entry name" value="glycosyl hydrolase (family 31)"/>
    <property type="match status" value="1"/>
</dbReference>
<evidence type="ECO:0000256" key="3">
    <source>
        <dbReference type="SAM" id="MobiDB-lite"/>
    </source>
</evidence>
<evidence type="ECO:0000259" key="4">
    <source>
        <dbReference type="Pfam" id="PF01055"/>
    </source>
</evidence>
<feature type="domain" description="Glycoside hydrolase family 31 TIM barrel" evidence="4">
    <location>
        <begin position="494"/>
        <end position="819"/>
    </location>
</feature>
<dbReference type="EMBL" id="PQIB02000010">
    <property type="protein sequence ID" value="RLM92995.1"/>
    <property type="molecule type" value="Genomic_DNA"/>
</dbReference>
<gene>
    <name evidence="6" type="ORF">C2845_PM08G08670</name>
</gene>
<protein>
    <submittedName>
        <fullName evidence="6">Alpha-glucosidase YihQ-like</fullName>
    </submittedName>
</protein>
<sequence>MASPAHSKTTKKHHARLNNPFPRAVPAAAIRNGDAAPRLSFAPASKLAHAHDFPVGTRFRLRWDPSLGGEVALSRIPSGDDARRAMWESVPGVAFLSAASAATEADECRGSFALRDGRARLVPHRQHVDKIKAFYRCDAEVGADLLRGAAFQASDATRFPVLVITGLLSAKQSSPASCSCCGLGSGGRRARGAAGRPALSARYWILLEEKTDTQVAFSVNIGDYQWTCAHDDPAKSPPATATTTTTTTPRIHRPSLRLRLSARVQRPTSKKTRLAPSREETSSLLLPEPERAEARPEEFNRVFLTYASSRDERFYGFGEQFSRVEFKGKRVPVLVQEQGIGRGDQPITFAANLVSYRPGEAITEEYGIAFVVMQVKFQDQPCKSGWAGIDELESSKDLFFFFEWNVQGFKVDNDTSSVWSGGNWSTTYAPSPFYMTSKMRSLYLEGYDYSIFDLTKPDRVQIQIFGNSVQGRILDGDSPTQLLTSYTESTGRPPVLPRWITSGAVVGMQGGTDTVRRVWKELQDYDVPVSAFWLQDWVGQRKTAIGSQLWWNWEVDDAHYNGWKDLVGDLRNSGIRTVAYCNPCLVPMDQKPNTKRHLFEEAKKLGILVKDEAGEPYMMPNTAFDVAMLDFTNPEARAWFKKILRGMVDDGVSGWMADFGEGLPLDARLHSGEDPVAAHNRYPELWARVNREFADEWQAGSVAATAAEEDGGGAGGDDGLVFFVRSGFRESSRWAMLFWEGDQMVSWQANDGIKSSVVGLLSGGLSGFPLNHSDAGGYCTVDLPFLRYRRGEELLLRWMEVNAFTVVFRTHEGNKPASNCQFYSNSRTLAHFARCAKLYKAWEFYRAQLVREAAAAGLPVARHLFLHYPADERVQALTYQQFLVGTEMLVVPVLDKGRSAVTAYFPAGAGAWRHVWTGDEYGAGAQGGFEAEVQAPVGYPAVFVRLAASRLPSGRRLRACRRLSLGLGIRDRRGTLGEVEREERRESSIEKSTGEERRPGGHRRIGHSGRLE</sequence>
<dbReference type="AlphaFoldDB" id="A0A3L6R187"/>
<dbReference type="PANTHER" id="PTHR46959:SF2">
    <property type="entry name" value="SULFOQUINOVOSIDASE"/>
    <property type="match status" value="1"/>
</dbReference>